<dbReference type="InterPro" id="IPR033749">
    <property type="entry name" value="Polyprenyl_synt_CS"/>
</dbReference>
<feature type="compositionally biased region" description="Acidic residues" evidence="4">
    <location>
        <begin position="276"/>
        <end position="297"/>
    </location>
</feature>
<proteinExistence type="inferred from homology"/>
<keyword evidence="2" id="KW-0460">Magnesium</keyword>
<sequence>MTTVPVSMTDVRGLVDGALRAAVGRLDPRTYRVAAYHLGWTDAEGHPRAAPAGKALRPALALLSARASGAPQESALPGAVAVELTHAFSLLHDDIMDGDLTRRHRPAAWAVFGEADAILAGDALLSLAVEVLLEAPGQNSGRAARELSAATRRLIGGQARDLEFESRRSVGVDECVAMASDKTAALLACSCSIGAVLDGAPEPLCTALADFGSALGIAFQLVDDLLGIWGDPKVTGKPALSDLRSRKLSLPVVAALNAGTAQSERLAELYATPAADADEPADEASEDDTGDEDETSEEDARLEEMARLVEAAGGRAWAEAEAGRRIEAAGARIAAAGLPAGVRAEFLHIAHFVTGRDH</sequence>
<dbReference type="PROSITE" id="PS00444">
    <property type="entry name" value="POLYPRENYL_SYNTHASE_2"/>
    <property type="match status" value="1"/>
</dbReference>
<evidence type="ECO:0000313" key="6">
    <source>
        <dbReference type="Proteomes" id="UP000627838"/>
    </source>
</evidence>
<keyword evidence="1" id="KW-0479">Metal-binding</keyword>
<keyword evidence="6" id="KW-1185">Reference proteome</keyword>
<keyword evidence="3 5" id="KW-0808">Transferase</keyword>
<dbReference type="GO" id="GO:0004161">
    <property type="term" value="F:dimethylallyltranstransferase activity"/>
    <property type="evidence" value="ECO:0007669"/>
    <property type="project" value="UniProtKB-EC"/>
</dbReference>
<dbReference type="PROSITE" id="PS00723">
    <property type="entry name" value="POLYPRENYL_SYNTHASE_1"/>
    <property type="match status" value="1"/>
</dbReference>
<dbReference type="SUPFAM" id="SSF48576">
    <property type="entry name" value="Terpenoid synthases"/>
    <property type="match status" value="1"/>
</dbReference>
<dbReference type="CDD" id="cd00685">
    <property type="entry name" value="Trans_IPPS_HT"/>
    <property type="match status" value="1"/>
</dbReference>
<dbReference type="Gene3D" id="1.10.600.10">
    <property type="entry name" value="Farnesyl Diphosphate Synthase"/>
    <property type="match status" value="1"/>
</dbReference>
<dbReference type="SFLD" id="SFLDG01017">
    <property type="entry name" value="Polyprenyl_Transferase_Like"/>
    <property type="match status" value="1"/>
</dbReference>
<dbReference type="GO" id="GO:0004337">
    <property type="term" value="F:(2E,6E)-farnesyl diphosphate synthase activity"/>
    <property type="evidence" value="ECO:0007669"/>
    <property type="project" value="UniProtKB-EC"/>
</dbReference>
<dbReference type="InterPro" id="IPR000092">
    <property type="entry name" value="Polyprenyl_synt"/>
</dbReference>
<comment type="caution">
    <text evidence="5">The sequence shown here is derived from an EMBL/GenBank/DDBJ whole genome shotgun (WGS) entry which is preliminary data.</text>
</comment>
<evidence type="ECO:0000256" key="3">
    <source>
        <dbReference type="RuleBase" id="RU004466"/>
    </source>
</evidence>
<dbReference type="SFLD" id="SFLDS00005">
    <property type="entry name" value="Isoprenoid_Synthase_Type_I"/>
    <property type="match status" value="1"/>
</dbReference>
<dbReference type="EC" id="2.5.1.1" evidence="5"/>
<dbReference type="EMBL" id="JADBDZ010000001">
    <property type="protein sequence ID" value="MBE1537689.1"/>
    <property type="molecule type" value="Genomic_DNA"/>
</dbReference>
<dbReference type="Pfam" id="PF00348">
    <property type="entry name" value="polyprenyl_synt"/>
    <property type="match status" value="1"/>
</dbReference>
<gene>
    <name evidence="5" type="ORF">H4W34_007522</name>
</gene>
<protein>
    <submittedName>
        <fullName evidence="5">Geranylgeranyl diphosphate synthase type I</fullName>
        <ecNumber evidence="5">2.5.1.1</ecNumber>
        <ecNumber evidence="5">2.5.1.10</ecNumber>
        <ecNumber evidence="5">2.5.1.29</ecNumber>
    </submittedName>
</protein>
<comment type="similarity">
    <text evidence="3">Belongs to the FPP/GGPP synthase family.</text>
</comment>
<dbReference type="GO" id="GO:0004311">
    <property type="term" value="F:geranylgeranyl diphosphate synthase activity"/>
    <property type="evidence" value="ECO:0007669"/>
    <property type="project" value="UniProtKB-EC"/>
</dbReference>
<feature type="region of interest" description="Disordered" evidence="4">
    <location>
        <begin position="272"/>
        <end position="299"/>
    </location>
</feature>
<organism evidence="5 6">
    <name type="scientific">Actinomadura algeriensis</name>
    <dbReference type="NCBI Taxonomy" id="1679523"/>
    <lineage>
        <taxon>Bacteria</taxon>
        <taxon>Bacillati</taxon>
        <taxon>Actinomycetota</taxon>
        <taxon>Actinomycetes</taxon>
        <taxon>Streptosporangiales</taxon>
        <taxon>Thermomonosporaceae</taxon>
        <taxon>Actinomadura</taxon>
    </lineage>
</organism>
<evidence type="ECO:0000256" key="1">
    <source>
        <dbReference type="ARBA" id="ARBA00022723"/>
    </source>
</evidence>
<name>A0ABR9K4X8_9ACTN</name>
<evidence type="ECO:0000313" key="5">
    <source>
        <dbReference type="EMBL" id="MBE1537689.1"/>
    </source>
</evidence>
<dbReference type="PANTHER" id="PTHR12001:SF71">
    <property type="entry name" value="(2E,6E)-FARNESYL DIPHOSPHATE SYNTHASE"/>
    <property type="match status" value="1"/>
</dbReference>
<evidence type="ECO:0000256" key="2">
    <source>
        <dbReference type="ARBA" id="ARBA00022842"/>
    </source>
</evidence>
<evidence type="ECO:0000256" key="4">
    <source>
        <dbReference type="SAM" id="MobiDB-lite"/>
    </source>
</evidence>
<reference evidence="5 6" key="1">
    <citation type="submission" date="2020-10" db="EMBL/GenBank/DDBJ databases">
        <title>Sequencing the genomes of 1000 actinobacteria strains.</title>
        <authorList>
            <person name="Klenk H.-P."/>
        </authorList>
    </citation>
    <scope>NUCLEOTIDE SEQUENCE [LARGE SCALE GENOMIC DNA]</scope>
    <source>
        <strain evidence="5 6">DSM 46744</strain>
    </source>
</reference>
<dbReference type="InterPro" id="IPR008949">
    <property type="entry name" value="Isoprenoid_synthase_dom_sf"/>
</dbReference>
<dbReference type="EC" id="2.5.1.10" evidence="5"/>
<dbReference type="EC" id="2.5.1.29" evidence="5"/>
<dbReference type="PANTHER" id="PTHR12001">
    <property type="entry name" value="GERANYLGERANYL PYROPHOSPHATE SYNTHASE"/>
    <property type="match status" value="1"/>
</dbReference>
<dbReference type="Proteomes" id="UP000627838">
    <property type="component" value="Unassembled WGS sequence"/>
</dbReference>
<accession>A0ABR9K4X8</accession>